<evidence type="ECO:0000313" key="2">
    <source>
        <dbReference type="Proteomes" id="UP000094285"/>
    </source>
</evidence>
<evidence type="ECO:0000313" key="1">
    <source>
        <dbReference type="EMBL" id="ODV81806.1"/>
    </source>
</evidence>
<proteinExistence type="predicted"/>
<protein>
    <submittedName>
        <fullName evidence="1">Uncharacterized protein</fullName>
    </submittedName>
</protein>
<dbReference type="Proteomes" id="UP000094285">
    <property type="component" value="Unassembled WGS sequence"/>
</dbReference>
<dbReference type="AlphaFoldDB" id="A0A1E4SQL9"/>
<reference evidence="2" key="1">
    <citation type="submission" date="2016-05" db="EMBL/GenBank/DDBJ databases">
        <title>Comparative genomics of biotechnologically important yeasts.</title>
        <authorList>
            <consortium name="DOE Joint Genome Institute"/>
            <person name="Riley R."/>
            <person name="Haridas S."/>
            <person name="Wolfe K.H."/>
            <person name="Lopes M.R."/>
            <person name="Hittinger C.T."/>
            <person name="Goker M."/>
            <person name="Salamov A."/>
            <person name="Wisecaver J."/>
            <person name="Long T.M."/>
            <person name="Aerts A.L."/>
            <person name="Barry K."/>
            <person name="Choi C."/>
            <person name="Clum A."/>
            <person name="Coughlan A.Y."/>
            <person name="Deshpande S."/>
            <person name="Douglass A.P."/>
            <person name="Hanson S.J."/>
            <person name="Klenk H.-P."/>
            <person name="Labutti K."/>
            <person name="Lapidus A."/>
            <person name="Lindquist E."/>
            <person name="Lipzen A."/>
            <person name="Meier-Kolthoff J.P."/>
            <person name="Ohm R.A."/>
            <person name="Otillar R.P."/>
            <person name="Pangilinan J."/>
            <person name="Peng Y."/>
            <person name="Rokas A."/>
            <person name="Rosa C.A."/>
            <person name="Scheuner C."/>
            <person name="Sibirny A.A."/>
            <person name="Slot J.C."/>
            <person name="Stielow J.B."/>
            <person name="Sun H."/>
            <person name="Kurtzman C.P."/>
            <person name="Blackwell M."/>
            <person name="Grigoriev I.V."/>
            <person name="Jeffries T.W."/>
        </authorList>
    </citation>
    <scope>NUCLEOTIDE SEQUENCE [LARGE SCALE GENOMIC DNA]</scope>
    <source>
        <strain evidence="2">NRRL Y-17324</strain>
    </source>
</reference>
<gene>
    <name evidence="1" type="ORF">CANTADRAFT_24597</name>
</gene>
<sequence length="52" mass="6052">MTPIYGISRHYARVVSEVRCSEHTTGKSFSNKYEMMRKFHLNLSLTEFIGVV</sequence>
<accession>A0A1E4SQL9</accession>
<dbReference type="GeneID" id="30981299"/>
<organism evidence="1 2">
    <name type="scientific">Suhomyces tanzawaensis NRRL Y-17324</name>
    <dbReference type="NCBI Taxonomy" id="984487"/>
    <lineage>
        <taxon>Eukaryota</taxon>
        <taxon>Fungi</taxon>
        <taxon>Dikarya</taxon>
        <taxon>Ascomycota</taxon>
        <taxon>Saccharomycotina</taxon>
        <taxon>Pichiomycetes</taxon>
        <taxon>Debaryomycetaceae</taxon>
        <taxon>Suhomyces</taxon>
    </lineage>
</organism>
<keyword evidence="2" id="KW-1185">Reference proteome</keyword>
<name>A0A1E4SQL9_9ASCO</name>
<dbReference type="EMBL" id="KV453909">
    <property type="protein sequence ID" value="ODV81806.1"/>
    <property type="molecule type" value="Genomic_DNA"/>
</dbReference>
<dbReference type="RefSeq" id="XP_020066928.1">
    <property type="nucleotide sequence ID" value="XM_020207162.1"/>
</dbReference>